<evidence type="ECO:0000313" key="2">
    <source>
        <dbReference type="Proteomes" id="UP000678276"/>
    </source>
</evidence>
<organism evidence="1 2">
    <name type="scientific">Jiella mangrovi</name>
    <dbReference type="NCBI Taxonomy" id="2821407"/>
    <lineage>
        <taxon>Bacteria</taxon>
        <taxon>Pseudomonadati</taxon>
        <taxon>Pseudomonadota</taxon>
        <taxon>Alphaproteobacteria</taxon>
        <taxon>Hyphomicrobiales</taxon>
        <taxon>Aurantimonadaceae</taxon>
        <taxon>Jiella</taxon>
    </lineage>
</organism>
<evidence type="ECO:0008006" key="3">
    <source>
        <dbReference type="Google" id="ProtNLM"/>
    </source>
</evidence>
<sequence length="140" mass="16145">MTVPSGDNAKSLAIMMEELLWELSQDDWHDFYENTAMRKTKDLADSVWNDCSLRFAKKYIQSDIDFSYKSPETNYTLYHIAAAMGRKDLFDLFCEAARPDTEAVDALGRSPGDLAMMLANDPALCEHVHRTFAQFRRHER</sequence>
<name>A0ABS4BG24_9HYPH</name>
<evidence type="ECO:0000313" key="1">
    <source>
        <dbReference type="EMBL" id="MBP0615703.1"/>
    </source>
</evidence>
<accession>A0ABS4BG24</accession>
<dbReference type="EMBL" id="JAGJCF010000004">
    <property type="protein sequence ID" value="MBP0615703.1"/>
    <property type="molecule type" value="Genomic_DNA"/>
</dbReference>
<keyword evidence="2" id="KW-1185">Reference proteome</keyword>
<dbReference type="RefSeq" id="WP_209594105.1">
    <property type="nucleotide sequence ID" value="NZ_JAGJCF010000004.1"/>
</dbReference>
<comment type="caution">
    <text evidence="1">The sequence shown here is derived from an EMBL/GenBank/DDBJ whole genome shotgun (WGS) entry which is preliminary data.</text>
</comment>
<dbReference type="Proteomes" id="UP000678276">
    <property type="component" value="Unassembled WGS sequence"/>
</dbReference>
<proteinExistence type="predicted"/>
<gene>
    <name evidence="1" type="ORF">J6595_08930</name>
</gene>
<dbReference type="SUPFAM" id="SSF140860">
    <property type="entry name" value="Pseudo ankyrin repeat-like"/>
    <property type="match status" value="1"/>
</dbReference>
<reference evidence="1 2" key="1">
    <citation type="submission" date="2021-04" db="EMBL/GenBank/DDBJ databases">
        <title>Whole genome sequence of Jiella sp. KSK16Y-1.</title>
        <authorList>
            <person name="Tuo L."/>
        </authorList>
    </citation>
    <scope>NUCLEOTIDE SEQUENCE [LARGE SCALE GENOMIC DNA]</scope>
    <source>
        <strain evidence="1 2">KSK16Y-1</strain>
    </source>
</reference>
<protein>
    <recommendedName>
        <fullName evidence="3">Ankyrin repeat domain-containing protein</fullName>
    </recommendedName>
</protein>